<reference evidence="3" key="1">
    <citation type="journal article" date="2006" name="Proc. Natl. Acad. Sci. U.S.A.">
        <title>The complete genome of Rhodococcus sp. RHA1 provides insights into a catabolic powerhouse.</title>
        <authorList>
            <person name="McLeod M.P."/>
            <person name="Warren R.L."/>
            <person name="Hsiao W.W.L."/>
            <person name="Araki N."/>
            <person name="Myhre M."/>
            <person name="Fernandes C."/>
            <person name="Miyazawa D."/>
            <person name="Wong W."/>
            <person name="Lillquist A.L."/>
            <person name="Wang D."/>
            <person name="Dosanjh M."/>
            <person name="Hara H."/>
            <person name="Petrescu A."/>
            <person name="Morin R.D."/>
            <person name="Yang G."/>
            <person name="Stott J.M."/>
            <person name="Schein J.E."/>
            <person name="Shin H."/>
            <person name="Smailus D."/>
            <person name="Siddiqui A.S."/>
            <person name="Marra M.A."/>
            <person name="Jones S.J.M."/>
            <person name="Holt R."/>
            <person name="Brinkman F.S.L."/>
            <person name="Miyauchi K."/>
            <person name="Fukuda M."/>
            <person name="Davies J.E."/>
            <person name="Mohn W.W."/>
            <person name="Eltis L.D."/>
        </authorList>
    </citation>
    <scope>NUCLEOTIDE SEQUENCE [LARGE SCALE GENOMIC DNA]</scope>
    <source>
        <strain evidence="3">RHA1</strain>
    </source>
</reference>
<organism evidence="2 3">
    <name type="scientific">Rhodococcus jostii (strain RHA1)</name>
    <dbReference type="NCBI Taxonomy" id="101510"/>
    <lineage>
        <taxon>Bacteria</taxon>
        <taxon>Bacillati</taxon>
        <taxon>Actinomycetota</taxon>
        <taxon>Actinomycetes</taxon>
        <taxon>Mycobacteriales</taxon>
        <taxon>Nocardiaceae</taxon>
        <taxon>Rhodococcus</taxon>
    </lineage>
</organism>
<dbReference type="AlphaFoldDB" id="Q0SD26"/>
<dbReference type="OrthoDB" id="4760590at2"/>
<dbReference type="GO" id="GO:0016705">
    <property type="term" value="F:oxidoreductase activity, acting on paired donors, with incorporation or reduction of molecular oxygen"/>
    <property type="evidence" value="ECO:0007669"/>
    <property type="project" value="InterPro"/>
</dbReference>
<sequence length="281" mass="30203">MTSDRSAHIARFGTHGVWAGWDKFSPEQARAIEELGYGTIWLGGSPKHLRPIRKILDATEAITVAAGIVNIWNTDAAVIADEFVELEDDFPGRFYLGIGAGHREAIAGYQKPYTAVNHYLDILDAKKVPTQRRILAALGPRMLRLSADRALGAHPYLTQPTHTALARAELGDGVLLAPEHKVVIDIDPQKARAIGRPPVDQPYLHLTNYVSNLKRLGWADVDIADGGSDALIDALVAHGDAATVRGQVDKHLTAGADHVAIQVLGEGDPVGPLAEIVKAAI</sequence>
<name>Q0SD26_RHOJR</name>
<dbReference type="RefSeq" id="WP_011595455.1">
    <property type="nucleotide sequence ID" value="NC_008268.1"/>
</dbReference>
<dbReference type="KEGG" id="rha:RHA1_ro02755"/>
<dbReference type="PATRIC" id="fig|101510.16.peg.2783"/>
<evidence type="ECO:0000313" key="3">
    <source>
        <dbReference type="Proteomes" id="UP000008710"/>
    </source>
</evidence>
<dbReference type="GO" id="GO:0005829">
    <property type="term" value="C:cytosol"/>
    <property type="evidence" value="ECO:0007669"/>
    <property type="project" value="TreeGrafter"/>
</dbReference>
<dbReference type="PANTHER" id="PTHR30137">
    <property type="entry name" value="LUCIFERASE-LIKE MONOOXYGENASE"/>
    <property type="match status" value="1"/>
</dbReference>
<dbReference type="HOGENOM" id="CLU_079072_0_0_11"/>
<dbReference type="EMBL" id="CP000431">
    <property type="protein sequence ID" value="ABG94560.1"/>
    <property type="molecule type" value="Genomic_DNA"/>
</dbReference>
<dbReference type="InterPro" id="IPR019922">
    <property type="entry name" value="Lucif-like_OxRdatse_MSMEG_4141"/>
</dbReference>
<evidence type="ECO:0000259" key="1">
    <source>
        <dbReference type="Pfam" id="PF00296"/>
    </source>
</evidence>
<dbReference type="PANTHER" id="PTHR30137:SF18">
    <property type="entry name" value="CONSERVED PROTEIN"/>
    <property type="match status" value="1"/>
</dbReference>
<dbReference type="Proteomes" id="UP000008710">
    <property type="component" value="Chromosome"/>
</dbReference>
<dbReference type="Gene3D" id="3.20.20.30">
    <property type="entry name" value="Luciferase-like domain"/>
    <property type="match status" value="1"/>
</dbReference>
<dbReference type="NCBIfam" id="TIGR03620">
    <property type="entry name" value="F420_MSMEG_4141"/>
    <property type="match status" value="1"/>
</dbReference>
<dbReference type="eggNOG" id="COG2141">
    <property type="taxonomic scope" value="Bacteria"/>
</dbReference>
<dbReference type="InterPro" id="IPR011251">
    <property type="entry name" value="Luciferase-like_dom"/>
</dbReference>
<feature type="domain" description="Luciferase-like" evidence="1">
    <location>
        <begin position="27"/>
        <end position="257"/>
    </location>
</feature>
<gene>
    <name evidence="2" type="ordered locus">RHA1_ro02755</name>
</gene>
<dbReference type="InterPro" id="IPR036661">
    <property type="entry name" value="Luciferase-like_sf"/>
</dbReference>
<dbReference type="InterPro" id="IPR050766">
    <property type="entry name" value="Bact_Lucif_Oxidored"/>
</dbReference>
<protein>
    <recommendedName>
        <fullName evidence="1">Luciferase-like domain-containing protein</fullName>
    </recommendedName>
</protein>
<proteinExistence type="predicted"/>
<dbReference type="SUPFAM" id="SSF51679">
    <property type="entry name" value="Bacterial luciferase-like"/>
    <property type="match status" value="1"/>
</dbReference>
<evidence type="ECO:0000313" key="2">
    <source>
        <dbReference type="EMBL" id="ABG94560.1"/>
    </source>
</evidence>
<dbReference type="Pfam" id="PF00296">
    <property type="entry name" value="Bac_luciferase"/>
    <property type="match status" value="1"/>
</dbReference>
<accession>Q0SD26</accession>